<organism evidence="13 14">
    <name type="scientific">Xylocopa violacea</name>
    <name type="common">Violet carpenter bee</name>
    <name type="synonym">Apis violacea</name>
    <dbReference type="NCBI Taxonomy" id="135666"/>
    <lineage>
        <taxon>Eukaryota</taxon>
        <taxon>Metazoa</taxon>
        <taxon>Ecdysozoa</taxon>
        <taxon>Arthropoda</taxon>
        <taxon>Hexapoda</taxon>
        <taxon>Insecta</taxon>
        <taxon>Pterygota</taxon>
        <taxon>Neoptera</taxon>
        <taxon>Endopterygota</taxon>
        <taxon>Hymenoptera</taxon>
        <taxon>Apocrita</taxon>
        <taxon>Aculeata</taxon>
        <taxon>Apoidea</taxon>
        <taxon>Anthophila</taxon>
        <taxon>Apidae</taxon>
        <taxon>Xylocopa</taxon>
        <taxon>Xylocopa</taxon>
    </lineage>
</organism>
<comment type="similarity">
    <text evidence="2 10">Belongs to the eukaryotic diacylglycerol kinase family.</text>
</comment>
<evidence type="ECO:0000256" key="2">
    <source>
        <dbReference type="ARBA" id="ARBA00009280"/>
    </source>
</evidence>
<keyword evidence="5" id="KW-0677">Repeat</keyword>
<evidence type="ECO:0000256" key="6">
    <source>
        <dbReference type="ARBA" id="ARBA00022741"/>
    </source>
</evidence>
<dbReference type="Gene3D" id="3.40.50.10330">
    <property type="entry name" value="Probable inorganic polyphosphate/atp-NAD kinase, domain 1"/>
    <property type="match status" value="1"/>
</dbReference>
<keyword evidence="7 10" id="KW-0418">Kinase</keyword>
<keyword evidence="9 10" id="KW-0067">ATP-binding</keyword>
<keyword evidence="8" id="KW-0862">Zinc</keyword>
<dbReference type="PANTHER" id="PTHR11255:SF118">
    <property type="entry name" value="DIACYLGLYCEROL KINASE EPSILON"/>
    <property type="match status" value="1"/>
</dbReference>
<evidence type="ECO:0000256" key="10">
    <source>
        <dbReference type="RuleBase" id="RU361128"/>
    </source>
</evidence>
<dbReference type="Pfam" id="PF00609">
    <property type="entry name" value="DAGK_acc"/>
    <property type="match status" value="1"/>
</dbReference>
<evidence type="ECO:0000313" key="13">
    <source>
        <dbReference type="EMBL" id="CAL7933849.1"/>
    </source>
</evidence>
<dbReference type="Gene3D" id="2.60.200.40">
    <property type="match status" value="1"/>
</dbReference>
<dbReference type="InterPro" id="IPR000756">
    <property type="entry name" value="Diacylglycerol_kin_accessory"/>
</dbReference>
<comment type="catalytic activity">
    <reaction evidence="1 10">
        <text>a 1,2-diacyl-sn-glycerol + ATP = a 1,2-diacyl-sn-glycero-3-phosphate + ADP + H(+)</text>
        <dbReference type="Rhea" id="RHEA:10272"/>
        <dbReference type="ChEBI" id="CHEBI:15378"/>
        <dbReference type="ChEBI" id="CHEBI:17815"/>
        <dbReference type="ChEBI" id="CHEBI:30616"/>
        <dbReference type="ChEBI" id="CHEBI:58608"/>
        <dbReference type="ChEBI" id="CHEBI:456216"/>
        <dbReference type="EC" id="2.7.1.107"/>
    </reaction>
</comment>
<dbReference type="CDD" id="cd20853">
    <property type="entry name" value="C1_DGKepsilon_typeIII_rpt2"/>
    <property type="match status" value="1"/>
</dbReference>
<protein>
    <recommendedName>
        <fullName evidence="10">Diacylglycerol kinase</fullName>
        <shortName evidence="10">DAG kinase</shortName>
        <ecNumber evidence="10">2.7.1.107</ecNumber>
    </recommendedName>
</protein>
<reference evidence="13 14" key="1">
    <citation type="submission" date="2024-08" db="EMBL/GenBank/DDBJ databases">
        <authorList>
            <person name="Will J Nash"/>
            <person name="Angela Man"/>
            <person name="Seanna McTaggart"/>
            <person name="Kendall Baker"/>
            <person name="Tom Barker"/>
            <person name="Leah Catchpole"/>
            <person name="Alex Durrant"/>
            <person name="Karim Gharbi"/>
            <person name="Naomi Irish"/>
            <person name="Gemy Kaithakottil"/>
            <person name="Debby Ku"/>
            <person name="Aaliyah Providence"/>
            <person name="Felix Shaw"/>
            <person name="David Swarbreck"/>
            <person name="Chris Watkins"/>
            <person name="Ann M. McCartney"/>
            <person name="Giulio Formenti"/>
            <person name="Alice Mouton"/>
            <person name="Noel Vella"/>
            <person name="Bjorn M von Reumont"/>
            <person name="Adriana Vella"/>
            <person name="Wilfried Haerty"/>
        </authorList>
    </citation>
    <scope>NUCLEOTIDE SEQUENCE [LARGE SCALE GENOMIC DNA]</scope>
</reference>
<evidence type="ECO:0000256" key="9">
    <source>
        <dbReference type="ARBA" id="ARBA00022840"/>
    </source>
</evidence>
<dbReference type="InterPro" id="IPR002219">
    <property type="entry name" value="PKC_DAG/PE"/>
</dbReference>
<dbReference type="SUPFAM" id="SSF111331">
    <property type="entry name" value="NAD kinase/diacylglycerol kinase-like"/>
    <property type="match status" value="1"/>
</dbReference>
<sequence>MLEDGFTSIVLHTLSTMAYYCSICESLLLKSGILMCDSCGVCADSTCVKIADKQLKCKVITLSTNEPMEHHWIKGNLPMNAMCDICNTECAMEPGLTDWWCCWCQRCVHDDCKPLPKICDFGKFKSMIIPPKSLEVINRRNTIRRRLCLRSIIPPNWPQWKPLIVVANKKSGNNDGAEVLSSFKRLLNPIQVVDLSKHDPVIALERCRLLGKIECTVLVAGGDGTIAWLLNAIYKLGLEPVPSVAIVPLGTGNDLSRVLGWGKEHDPDKDPTDILEEIQIAQKVKLDRWTVTLKPYSGLDRSNKTFYMYNYLSVGVDAQITLDFHRTRESRFYFYSSRLFNKLLYLCFGTQQVVKRDCHDLDKYIELYLDEKKVDLPSTEAVIILNIPSWAAGVDLWNIGLEGHNEYGQQSINDGKLEVVALHSSFHMAQLQIGMSQPHRLGQASNIKVKLKESCAMQVDGEPWYQHPCEFNVTYCNKATMLMNTVKMNTL</sequence>
<evidence type="ECO:0000256" key="7">
    <source>
        <dbReference type="ARBA" id="ARBA00022777"/>
    </source>
</evidence>
<dbReference type="SMART" id="SM00046">
    <property type="entry name" value="DAGKc"/>
    <property type="match status" value="1"/>
</dbReference>
<keyword evidence="3 10" id="KW-0808">Transferase</keyword>
<feature type="domain" description="DAGKc" evidence="12">
    <location>
        <begin position="158"/>
        <end position="295"/>
    </location>
</feature>
<dbReference type="EC" id="2.7.1.107" evidence="10"/>
<evidence type="ECO:0000259" key="12">
    <source>
        <dbReference type="PROSITE" id="PS50146"/>
    </source>
</evidence>
<evidence type="ECO:0000256" key="1">
    <source>
        <dbReference type="ARBA" id="ARBA00001383"/>
    </source>
</evidence>
<dbReference type="InterPro" id="IPR001206">
    <property type="entry name" value="Diacylglycerol_kinase_cat_dom"/>
</dbReference>
<dbReference type="PROSITE" id="PS00479">
    <property type="entry name" value="ZF_DAG_PE_1"/>
    <property type="match status" value="1"/>
</dbReference>
<dbReference type="InterPro" id="IPR046349">
    <property type="entry name" value="C1-like_sf"/>
</dbReference>
<dbReference type="InterPro" id="IPR037607">
    <property type="entry name" value="DGK"/>
</dbReference>
<name>A0ABP1MYS0_XYLVO</name>
<dbReference type="Proteomes" id="UP001642520">
    <property type="component" value="Unassembled WGS sequence"/>
</dbReference>
<dbReference type="SMART" id="SM00045">
    <property type="entry name" value="DAGKa"/>
    <property type="match status" value="1"/>
</dbReference>
<dbReference type="EMBL" id="CAXAJV020001281">
    <property type="protein sequence ID" value="CAL7933849.1"/>
    <property type="molecule type" value="Genomic_DNA"/>
</dbReference>
<evidence type="ECO:0000256" key="4">
    <source>
        <dbReference type="ARBA" id="ARBA00022723"/>
    </source>
</evidence>
<evidence type="ECO:0000313" key="14">
    <source>
        <dbReference type="Proteomes" id="UP001642520"/>
    </source>
</evidence>
<feature type="domain" description="Phorbol-ester/DAG-type" evidence="11">
    <location>
        <begin position="69"/>
        <end position="119"/>
    </location>
</feature>
<dbReference type="InterPro" id="IPR016064">
    <property type="entry name" value="NAD/diacylglycerol_kinase_sf"/>
</dbReference>
<proteinExistence type="inferred from homology"/>
<dbReference type="Pfam" id="PF00781">
    <property type="entry name" value="DAGK_cat"/>
    <property type="match status" value="1"/>
</dbReference>
<dbReference type="Gene3D" id="3.30.60.20">
    <property type="match status" value="1"/>
</dbReference>
<dbReference type="SMART" id="SM00109">
    <property type="entry name" value="C1"/>
    <property type="match status" value="2"/>
</dbReference>
<evidence type="ECO:0000256" key="8">
    <source>
        <dbReference type="ARBA" id="ARBA00022833"/>
    </source>
</evidence>
<keyword evidence="6 10" id="KW-0547">Nucleotide-binding</keyword>
<dbReference type="PANTHER" id="PTHR11255">
    <property type="entry name" value="DIACYLGLYCEROL KINASE"/>
    <property type="match status" value="1"/>
</dbReference>
<keyword evidence="4" id="KW-0479">Metal-binding</keyword>
<gene>
    <name evidence="13" type="ORF">XYLVIOL_LOCUS686</name>
</gene>
<evidence type="ECO:0000256" key="3">
    <source>
        <dbReference type="ARBA" id="ARBA00022679"/>
    </source>
</evidence>
<dbReference type="PROSITE" id="PS50146">
    <property type="entry name" value="DAGK"/>
    <property type="match status" value="1"/>
</dbReference>
<evidence type="ECO:0000256" key="5">
    <source>
        <dbReference type="ARBA" id="ARBA00022737"/>
    </source>
</evidence>
<accession>A0ABP1MYS0</accession>
<keyword evidence="14" id="KW-1185">Reference proteome</keyword>
<dbReference type="InterPro" id="IPR017438">
    <property type="entry name" value="ATP-NAD_kinase_N"/>
</dbReference>
<evidence type="ECO:0000259" key="11">
    <source>
        <dbReference type="PROSITE" id="PS50081"/>
    </source>
</evidence>
<dbReference type="PROSITE" id="PS50081">
    <property type="entry name" value="ZF_DAG_PE_2"/>
    <property type="match status" value="1"/>
</dbReference>
<comment type="caution">
    <text evidence="13">The sequence shown here is derived from an EMBL/GenBank/DDBJ whole genome shotgun (WGS) entry which is preliminary data.</text>
</comment>
<dbReference type="SUPFAM" id="SSF57889">
    <property type="entry name" value="Cysteine-rich domain"/>
    <property type="match status" value="1"/>
</dbReference>